<name>A0A4C1T370_EUMVA</name>
<dbReference type="AlphaFoldDB" id="A0A4C1T370"/>
<dbReference type="Proteomes" id="UP000299102">
    <property type="component" value="Unassembled WGS sequence"/>
</dbReference>
<feature type="region of interest" description="Disordered" evidence="1">
    <location>
        <begin position="122"/>
        <end position="149"/>
    </location>
</feature>
<sequence length="149" mass="16224">MQSGRLFRGLFQALSKRPEGKGANGAKIRNLPEFELADAERSPSSKGRCWSTCGRTHAVNGKPFTCVKTREITKIAIGIGGENYWSAPRRRNRVRARRADGRVAGASGTDARGLTAARLTLRGTSHTRTRAEPDTTGRGSKEHCHAVTH</sequence>
<proteinExistence type="predicted"/>
<gene>
    <name evidence="2" type="ORF">EVAR_98586_1</name>
</gene>
<keyword evidence="3" id="KW-1185">Reference proteome</keyword>
<evidence type="ECO:0000256" key="1">
    <source>
        <dbReference type="SAM" id="MobiDB-lite"/>
    </source>
</evidence>
<protein>
    <submittedName>
        <fullName evidence="2">Uncharacterized protein</fullName>
    </submittedName>
</protein>
<organism evidence="2 3">
    <name type="scientific">Eumeta variegata</name>
    <name type="common">Bagworm moth</name>
    <name type="synonym">Eumeta japonica</name>
    <dbReference type="NCBI Taxonomy" id="151549"/>
    <lineage>
        <taxon>Eukaryota</taxon>
        <taxon>Metazoa</taxon>
        <taxon>Ecdysozoa</taxon>
        <taxon>Arthropoda</taxon>
        <taxon>Hexapoda</taxon>
        <taxon>Insecta</taxon>
        <taxon>Pterygota</taxon>
        <taxon>Neoptera</taxon>
        <taxon>Endopterygota</taxon>
        <taxon>Lepidoptera</taxon>
        <taxon>Glossata</taxon>
        <taxon>Ditrysia</taxon>
        <taxon>Tineoidea</taxon>
        <taxon>Psychidae</taxon>
        <taxon>Oiketicinae</taxon>
        <taxon>Eumeta</taxon>
    </lineage>
</organism>
<evidence type="ECO:0000313" key="3">
    <source>
        <dbReference type="Proteomes" id="UP000299102"/>
    </source>
</evidence>
<evidence type="ECO:0000313" key="2">
    <source>
        <dbReference type="EMBL" id="GBP08949.1"/>
    </source>
</evidence>
<feature type="compositionally biased region" description="Basic and acidic residues" evidence="1">
    <location>
        <begin position="129"/>
        <end position="149"/>
    </location>
</feature>
<comment type="caution">
    <text evidence="2">The sequence shown here is derived from an EMBL/GenBank/DDBJ whole genome shotgun (WGS) entry which is preliminary data.</text>
</comment>
<accession>A0A4C1T370</accession>
<reference evidence="2 3" key="1">
    <citation type="journal article" date="2019" name="Commun. Biol.">
        <title>The bagworm genome reveals a unique fibroin gene that provides high tensile strength.</title>
        <authorList>
            <person name="Kono N."/>
            <person name="Nakamura H."/>
            <person name="Ohtoshi R."/>
            <person name="Tomita M."/>
            <person name="Numata K."/>
            <person name="Arakawa K."/>
        </authorList>
    </citation>
    <scope>NUCLEOTIDE SEQUENCE [LARGE SCALE GENOMIC DNA]</scope>
</reference>
<dbReference type="EMBL" id="BGZK01004431">
    <property type="protein sequence ID" value="GBP08949.1"/>
    <property type="molecule type" value="Genomic_DNA"/>
</dbReference>